<dbReference type="InterPro" id="IPR015422">
    <property type="entry name" value="PyrdxlP-dep_Trfase_small"/>
</dbReference>
<dbReference type="InterPro" id="IPR020578">
    <property type="entry name" value="Aminotrans_V_PyrdxlP_BS"/>
</dbReference>
<dbReference type="Pfam" id="PF00266">
    <property type="entry name" value="Aminotran_5"/>
    <property type="match status" value="1"/>
</dbReference>
<accession>A0A7L4PC71</accession>
<dbReference type="GO" id="GO:0019265">
    <property type="term" value="P:glycine biosynthetic process, by transamination of glyoxylate"/>
    <property type="evidence" value="ECO:0007669"/>
    <property type="project" value="TreeGrafter"/>
</dbReference>
<dbReference type="EMBL" id="JAAVJF010000005">
    <property type="protein sequence ID" value="NYR16342.1"/>
    <property type="molecule type" value="Genomic_DNA"/>
</dbReference>
<evidence type="ECO:0000256" key="4">
    <source>
        <dbReference type="RuleBase" id="RU004075"/>
    </source>
</evidence>
<keyword evidence="8" id="KW-1185">Reference proteome</keyword>
<dbReference type="Proteomes" id="UP000554766">
    <property type="component" value="Unassembled WGS sequence"/>
</dbReference>
<comment type="caution">
    <text evidence="7">The sequence shown here is derived from an EMBL/GenBank/DDBJ whole genome shotgun (WGS) entry which is preliminary data.</text>
</comment>
<dbReference type="InterPro" id="IPR024169">
    <property type="entry name" value="SP_NH2Trfase/AEP_transaminase"/>
</dbReference>
<dbReference type="GO" id="GO:0004760">
    <property type="term" value="F:L-serine-pyruvate transaminase activity"/>
    <property type="evidence" value="ECO:0007669"/>
    <property type="project" value="TreeGrafter"/>
</dbReference>
<dbReference type="Gene3D" id="3.90.1150.10">
    <property type="entry name" value="Aspartate Aminotransferase, domain 1"/>
    <property type="match status" value="1"/>
</dbReference>
<proteinExistence type="inferred from homology"/>
<dbReference type="OMA" id="GSDRVYH"/>
<evidence type="ECO:0000313" key="7">
    <source>
        <dbReference type="EMBL" id="NYR16342.1"/>
    </source>
</evidence>
<comment type="similarity">
    <text evidence="2 4">Belongs to the class-V pyridoxal-phosphate-dependent aminotransferase family.</text>
</comment>
<dbReference type="RefSeq" id="WP_011901193.1">
    <property type="nucleotide sequence ID" value="NZ_JAAVJF010000005.1"/>
</dbReference>
<evidence type="ECO:0000256" key="3">
    <source>
        <dbReference type="ARBA" id="ARBA00022898"/>
    </source>
</evidence>
<dbReference type="PROSITE" id="PS00595">
    <property type="entry name" value="AA_TRANSFER_CLASS_5"/>
    <property type="match status" value="1"/>
</dbReference>
<comment type="cofactor">
    <cofactor evidence="1 5">
        <name>pyridoxal 5'-phosphate</name>
        <dbReference type="ChEBI" id="CHEBI:597326"/>
    </cofactor>
</comment>
<dbReference type="PIRSF" id="PIRSF000524">
    <property type="entry name" value="SPT"/>
    <property type="match status" value="1"/>
</dbReference>
<dbReference type="InterPro" id="IPR015424">
    <property type="entry name" value="PyrdxlP-dep_Trfase"/>
</dbReference>
<reference evidence="7 8" key="1">
    <citation type="journal article" date="2020" name="Nat. Commun.">
        <title>The structures of two archaeal type IV pili illuminate evolutionary relationships.</title>
        <authorList>
            <person name="Wang F."/>
            <person name="Baquero D.P."/>
            <person name="Su Z."/>
            <person name="Beltran L.C."/>
            <person name="Prangishvili D."/>
            <person name="Krupovic M."/>
            <person name="Egelman E.H."/>
        </authorList>
    </citation>
    <scope>NUCLEOTIDE SEQUENCE [LARGE SCALE GENOMIC DNA]</scope>
    <source>
        <strain evidence="7 8">2GA</strain>
    </source>
</reference>
<keyword evidence="7" id="KW-0032">Aminotransferase</keyword>
<evidence type="ECO:0000313" key="8">
    <source>
        <dbReference type="Proteomes" id="UP000554766"/>
    </source>
</evidence>
<dbReference type="AlphaFoldDB" id="A0A7L4PC71"/>
<dbReference type="GO" id="GO:0008453">
    <property type="term" value="F:alanine-glyoxylate transaminase activity"/>
    <property type="evidence" value="ECO:0007669"/>
    <property type="project" value="TreeGrafter"/>
</dbReference>
<sequence length="339" mass="37218">MKYLTPGPVQLPKTVVDAMARQPPFHRGDEFRQLFKSVLDKLQALYSATSIVMPGTGTLAVDTMIYNYVNPGERILAIVYGEFGKRAVESARTRGADVVELERDLPPQPDEVEDILRRDSTIKAVLLVHNETSTGIAYKNLKRLVDITKAYGVLLLVDSVSGFPAEPLPPEVDVVATASHKALLAPPGASILYIGVQPRASGGVPPSMDLRKFVKALEHLETPYTPPISVLYALDVSLSYILELGKKYTDTHRERVEYLYSAVRLNPIPPPDVRSVTVTAFLCEKPKEAIAKLREAGYVIAGGMYKYRDRSIRIGVMGDITMNDLKAVAEVLNDVAGRG</sequence>
<dbReference type="GeneID" id="5054924"/>
<dbReference type="SUPFAM" id="SSF53383">
    <property type="entry name" value="PLP-dependent transferases"/>
    <property type="match status" value="1"/>
</dbReference>
<protein>
    <submittedName>
        <fullName evidence="7">Alanine--glyoxylate aminotransferase family protein</fullName>
    </submittedName>
</protein>
<organism evidence="7 8">
    <name type="scientific">Pyrobaculum arsenaticum</name>
    <dbReference type="NCBI Taxonomy" id="121277"/>
    <lineage>
        <taxon>Archaea</taxon>
        <taxon>Thermoproteota</taxon>
        <taxon>Thermoprotei</taxon>
        <taxon>Thermoproteales</taxon>
        <taxon>Thermoproteaceae</taxon>
        <taxon>Pyrobaculum</taxon>
    </lineage>
</organism>
<dbReference type="PANTHER" id="PTHR21152">
    <property type="entry name" value="AMINOTRANSFERASE CLASS V"/>
    <property type="match status" value="1"/>
</dbReference>
<feature type="domain" description="Aminotransferase class V" evidence="6">
    <location>
        <begin position="24"/>
        <end position="261"/>
    </location>
</feature>
<gene>
    <name evidence="7" type="ORF">HC235_10450</name>
</gene>
<keyword evidence="7" id="KW-0808">Transferase</keyword>
<evidence type="ECO:0000256" key="1">
    <source>
        <dbReference type="ARBA" id="ARBA00001933"/>
    </source>
</evidence>
<name>A0A7L4PC71_9CREN</name>
<evidence type="ECO:0000256" key="2">
    <source>
        <dbReference type="ARBA" id="ARBA00009236"/>
    </source>
</evidence>
<keyword evidence="3" id="KW-0663">Pyridoxal phosphate</keyword>
<dbReference type="PANTHER" id="PTHR21152:SF39">
    <property type="entry name" value="SOLUBLE HYDROGENASE, SMALL SUBUNIT"/>
    <property type="match status" value="1"/>
</dbReference>
<evidence type="ECO:0000259" key="6">
    <source>
        <dbReference type="Pfam" id="PF00266"/>
    </source>
</evidence>
<dbReference type="InterPro" id="IPR015421">
    <property type="entry name" value="PyrdxlP-dep_Trfase_major"/>
</dbReference>
<dbReference type="InterPro" id="IPR000192">
    <property type="entry name" value="Aminotrans_V_dom"/>
</dbReference>
<dbReference type="Gene3D" id="3.40.640.10">
    <property type="entry name" value="Type I PLP-dependent aspartate aminotransferase-like (Major domain)"/>
    <property type="match status" value="1"/>
</dbReference>
<evidence type="ECO:0000256" key="5">
    <source>
        <dbReference type="RuleBase" id="RU004504"/>
    </source>
</evidence>